<evidence type="ECO:0000256" key="1">
    <source>
        <dbReference type="ARBA" id="ARBA00022679"/>
    </source>
</evidence>
<evidence type="ECO:0000313" key="3">
    <source>
        <dbReference type="EMBL" id="KZT30205.1"/>
    </source>
</evidence>
<dbReference type="Pfam" id="PF02458">
    <property type="entry name" value="Transferase"/>
    <property type="match status" value="1"/>
</dbReference>
<organism evidence="3 4">
    <name type="scientific">Neolentinus lepideus HHB14362 ss-1</name>
    <dbReference type="NCBI Taxonomy" id="1314782"/>
    <lineage>
        <taxon>Eukaryota</taxon>
        <taxon>Fungi</taxon>
        <taxon>Dikarya</taxon>
        <taxon>Basidiomycota</taxon>
        <taxon>Agaricomycotina</taxon>
        <taxon>Agaricomycetes</taxon>
        <taxon>Gloeophyllales</taxon>
        <taxon>Gloeophyllaceae</taxon>
        <taxon>Neolentinus</taxon>
    </lineage>
</organism>
<gene>
    <name evidence="3" type="ORF">NEOLEDRAFT_1144643</name>
</gene>
<dbReference type="Proteomes" id="UP000076761">
    <property type="component" value="Unassembled WGS sequence"/>
</dbReference>
<dbReference type="InParanoid" id="A0A165VUD3"/>
<dbReference type="PANTHER" id="PTHR31642">
    <property type="entry name" value="TRICHOTHECENE 3-O-ACETYLTRANSFERASE"/>
    <property type="match status" value="1"/>
</dbReference>
<dbReference type="STRING" id="1314782.A0A165VUD3"/>
<accession>A0A165VUD3</accession>
<dbReference type="InterPro" id="IPR050317">
    <property type="entry name" value="Plant_Fungal_Acyltransferase"/>
</dbReference>
<dbReference type="AlphaFoldDB" id="A0A165VUD3"/>
<dbReference type="PANTHER" id="PTHR31642:SF310">
    <property type="entry name" value="FATTY ALCOHOL:CAFFEOYL-COA ACYLTRANSFERASE"/>
    <property type="match status" value="1"/>
</dbReference>
<protein>
    <submittedName>
        <fullName evidence="3">Uncharacterized protein</fullName>
    </submittedName>
</protein>
<reference evidence="3 4" key="1">
    <citation type="journal article" date="2016" name="Mol. Biol. Evol.">
        <title>Comparative Genomics of Early-Diverging Mushroom-Forming Fungi Provides Insights into the Origins of Lignocellulose Decay Capabilities.</title>
        <authorList>
            <person name="Nagy L.G."/>
            <person name="Riley R."/>
            <person name="Tritt A."/>
            <person name="Adam C."/>
            <person name="Daum C."/>
            <person name="Floudas D."/>
            <person name="Sun H."/>
            <person name="Yadav J.S."/>
            <person name="Pangilinan J."/>
            <person name="Larsson K.H."/>
            <person name="Matsuura K."/>
            <person name="Barry K."/>
            <person name="Labutti K."/>
            <person name="Kuo R."/>
            <person name="Ohm R.A."/>
            <person name="Bhattacharya S.S."/>
            <person name="Shirouzu T."/>
            <person name="Yoshinaga Y."/>
            <person name="Martin F.M."/>
            <person name="Grigoriev I.V."/>
            <person name="Hibbett D.S."/>
        </authorList>
    </citation>
    <scope>NUCLEOTIDE SEQUENCE [LARGE SCALE GENOMIC DNA]</scope>
    <source>
        <strain evidence="3 4">HHB14362 ss-1</strain>
    </source>
</reference>
<proteinExistence type="predicted"/>
<name>A0A165VUD3_9AGAM</name>
<dbReference type="OrthoDB" id="444127at2759"/>
<feature type="compositionally biased region" description="Polar residues" evidence="2">
    <location>
        <begin position="217"/>
        <end position="232"/>
    </location>
</feature>
<evidence type="ECO:0000313" key="4">
    <source>
        <dbReference type="Proteomes" id="UP000076761"/>
    </source>
</evidence>
<dbReference type="EMBL" id="KV425552">
    <property type="protein sequence ID" value="KZT30205.1"/>
    <property type="molecule type" value="Genomic_DNA"/>
</dbReference>
<feature type="region of interest" description="Disordered" evidence="2">
    <location>
        <begin position="215"/>
        <end position="236"/>
    </location>
</feature>
<sequence length="558" mass="61465">MSNGQALGAHTLSRISIFPSRSASQAPKITPLSILDAKAANVAAGAAFWVFDRSDQLSTDLLGSSLKETLNHYPYWAGELSFVKNVNPRDHACRFHRLQVKYGFPTDLGVNLIIAESAQPILSLVPDGSRSDVWDASQLPSATFIPDDPLPPAVKGSGVFVQITTFSDALVISVKIAHCLSDAHIIVQFMHNWVSIHRRAPLPFPPIFNPSLLDQAASGNTNAETPDASSTHGCPPFMVESTRIEGKMTRPLGMPMPWAEWDWAAPAQHYVVHFTREEVHNMWLDGTATQNQDGLSLSHLDTLLGFVWVLINRARDVAGTLQPVHLITMIGMRGRLLPDAFIRSPVILAGIARAGEGAALGALLHDMAYEDTLQRVWNGFVGRRHVIFTSWLRLGMYDVNFTGSKIRSENGVTSEIDTREGRPKYASSVMPRVDGILQITEARSGAGNERGRGQWWEGGVDVSLQLEPKVMESLVRDTILRKYRSCTTYGLQACSCDSSHCSGILDYDCNETATCQAALFDLIPRLRLFMLDFYSKPTTAASMSPTRRLCRYSGLRVT</sequence>
<keyword evidence="1" id="KW-0808">Transferase</keyword>
<dbReference type="Gene3D" id="3.30.559.10">
    <property type="entry name" value="Chloramphenicol acetyltransferase-like domain"/>
    <property type="match status" value="2"/>
</dbReference>
<dbReference type="GO" id="GO:0016747">
    <property type="term" value="F:acyltransferase activity, transferring groups other than amino-acyl groups"/>
    <property type="evidence" value="ECO:0007669"/>
    <property type="project" value="TreeGrafter"/>
</dbReference>
<evidence type="ECO:0000256" key="2">
    <source>
        <dbReference type="SAM" id="MobiDB-lite"/>
    </source>
</evidence>
<keyword evidence="4" id="KW-1185">Reference proteome</keyword>
<dbReference type="InterPro" id="IPR023213">
    <property type="entry name" value="CAT-like_dom_sf"/>
</dbReference>